<organism evidence="2 3">
    <name type="scientific">Gillisia lutea</name>
    <dbReference type="NCBI Taxonomy" id="2909668"/>
    <lineage>
        <taxon>Bacteria</taxon>
        <taxon>Pseudomonadati</taxon>
        <taxon>Bacteroidota</taxon>
        <taxon>Flavobacteriia</taxon>
        <taxon>Flavobacteriales</taxon>
        <taxon>Flavobacteriaceae</taxon>
        <taxon>Gillisia</taxon>
    </lineage>
</organism>
<dbReference type="RefSeq" id="WP_236134403.1">
    <property type="nucleotide sequence ID" value="NZ_JAKGTH010000010.1"/>
</dbReference>
<dbReference type="PROSITE" id="PS51257">
    <property type="entry name" value="PROKAR_LIPOPROTEIN"/>
    <property type="match status" value="1"/>
</dbReference>
<dbReference type="Proteomes" id="UP001179363">
    <property type="component" value="Unassembled WGS sequence"/>
</dbReference>
<proteinExistence type="predicted"/>
<name>A0ABS9EHH0_9FLAO</name>
<feature type="chain" id="PRO_5045758682" evidence="1">
    <location>
        <begin position="26"/>
        <end position="183"/>
    </location>
</feature>
<protein>
    <submittedName>
        <fullName evidence="2">Uncharacterized protein</fullName>
    </submittedName>
</protein>
<comment type="caution">
    <text evidence="2">The sequence shown here is derived from an EMBL/GenBank/DDBJ whole genome shotgun (WGS) entry which is preliminary data.</text>
</comment>
<gene>
    <name evidence="2" type="ORF">L1I30_11290</name>
</gene>
<reference evidence="2" key="1">
    <citation type="submission" date="2022-01" db="EMBL/GenBank/DDBJ databases">
        <title>Gillisia lutea sp. nov., isolated from marine plastic residues from the Malvarosa beach (Valencia, Spain).</title>
        <authorList>
            <person name="Vidal-Verdu A."/>
            <person name="Molina-Menor E."/>
            <person name="Satari L."/>
            <person name="Pascual J."/>
            <person name="Pereto J."/>
            <person name="Porcar M."/>
        </authorList>
    </citation>
    <scope>NUCLEOTIDE SEQUENCE</scope>
    <source>
        <strain evidence="2">M10.2A</strain>
    </source>
</reference>
<keyword evidence="1" id="KW-0732">Signal</keyword>
<evidence type="ECO:0000313" key="2">
    <source>
        <dbReference type="EMBL" id="MCF4102253.1"/>
    </source>
</evidence>
<sequence>MFSTKKSLRLVFLLLLLMGVTSCVKDVDLSKAEEISLQPDMQVDLLIFEVTEQDFIDFGTNQARTVIRDTVRLEFLDDDYIQNDLEEVELSFKYINSFPQQFKSSISFLSESDRKQYQVDFDVDPGNKNNPVPTEWIEYIDNSNIGAIKRSIKMVVELEVLPNAQEFSGTLNFQSKGLFSFQF</sequence>
<feature type="signal peptide" evidence="1">
    <location>
        <begin position="1"/>
        <end position="25"/>
    </location>
</feature>
<keyword evidence="3" id="KW-1185">Reference proteome</keyword>
<dbReference type="EMBL" id="JAKGTH010000010">
    <property type="protein sequence ID" value="MCF4102253.1"/>
    <property type="molecule type" value="Genomic_DNA"/>
</dbReference>
<evidence type="ECO:0000256" key="1">
    <source>
        <dbReference type="SAM" id="SignalP"/>
    </source>
</evidence>
<evidence type="ECO:0000313" key="3">
    <source>
        <dbReference type="Proteomes" id="UP001179363"/>
    </source>
</evidence>
<accession>A0ABS9EHH0</accession>